<keyword evidence="2" id="KW-0812">Transmembrane</keyword>
<proteinExistence type="predicted"/>
<accession>A0A645AZE5</accession>
<evidence type="ECO:0000313" key="3">
    <source>
        <dbReference type="EMBL" id="MPM58158.1"/>
    </source>
</evidence>
<protein>
    <submittedName>
        <fullName evidence="3">Uncharacterized protein</fullName>
    </submittedName>
</protein>
<dbReference type="EMBL" id="VSSQ01016623">
    <property type="protein sequence ID" value="MPM58158.1"/>
    <property type="molecule type" value="Genomic_DNA"/>
</dbReference>
<name>A0A645AZE5_9ZZZZ</name>
<evidence type="ECO:0000256" key="2">
    <source>
        <dbReference type="SAM" id="Phobius"/>
    </source>
</evidence>
<keyword evidence="2" id="KW-1133">Transmembrane helix</keyword>
<keyword evidence="2" id="KW-0472">Membrane</keyword>
<dbReference type="AlphaFoldDB" id="A0A645AZE5"/>
<comment type="caution">
    <text evidence="3">The sequence shown here is derived from an EMBL/GenBank/DDBJ whole genome shotgun (WGS) entry which is preliminary data.</text>
</comment>
<feature type="region of interest" description="Disordered" evidence="1">
    <location>
        <begin position="94"/>
        <end position="133"/>
    </location>
</feature>
<organism evidence="3">
    <name type="scientific">bioreactor metagenome</name>
    <dbReference type="NCBI Taxonomy" id="1076179"/>
    <lineage>
        <taxon>unclassified sequences</taxon>
        <taxon>metagenomes</taxon>
        <taxon>ecological metagenomes</taxon>
    </lineage>
</organism>
<feature type="transmembrane region" description="Helical" evidence="2">
    <location>
        <begin position="141"/>
        <end position="161"/>
    </location>
</feature>
<reference evidence="3" key="1">
    <citation type="submission" date="2019-08" db="EMBL/GenBank/DDBJ databases">
        <authorList>
            <person name="Kucharzyk K."/>
            <person name="Murdoch R.W."/>
            <person name="Higgins S."/>
            <person name="Loffler F."/>
        </authorList>
    </citation>
    <scope>NUCLEOTIDE SEQUENCE</scope>
</reference>
<sequence length="179" mass="19160">MKRKKTQPWAGALLAVVLSLALCPVALADTDGTEPKITQKPDQLVLQLGARWAGVEFELRTDAGIFPVPVVVDASGVLRMDLGGSTTYTLSCMESTIPIPDPAPPTTEQNPAQEGQTPLPQQPAAKPTPAEPRQGIPTTHLLLFLAALAVGVGGLVAFFLARRRRLAEESEWDEDEESL</sequence>
<evidence type="ECO:0000256" key="1">
    <source>
        <dbReference type="SAM" id="MobiDB-lite"/>
    </source>
</evidence>
<feature type="compositionally biased region" description="Polar residues" evidence="1">
    <location>
        <begin position="108"/>
        <end position="119"/>
    </location>
</feature>
<gene>
    <name evidence="3" type="ORF">SDC9_104987</name>
</gene>